<dbReference type="Proteomes" id="UP001501470">
    <property type="component" value="Unassembled WGS sequence"/>
</dbReference>
<accession>A0ABN1ZHX7</accession>
<evidence type="ECO:0000313" key="3">
    <source>
        <dbReference type="Proteomes" id="UP001501470"/>
    </source>
</evidence>
<comment type="caution">
    <text evidence="2">The sequence shown here is derived from an EMBL/GenBank/DDBJ whole genome shotgun (WGS) entry which is preliminary data.</text>
</comment>
<organism evidence="2 3">
    <name type="scientific">Dactylosporangium maewongense</name>
    <dbReference type="NCBI Taxonomy" id="634393"/>
    <lineage>
        <taxon>Bacteria</taxon>
        <taxon>Bacillati</taxon>
        <taxon>Actinomycetota</taxon>
        <taxon>Actinomycetes</taxon>
        <taxon>Micromonosporales</taxon>
        <taxon>Micromonosporaceae</taxon>
        <taxon>Dactylosporangium</taxon>
    </lineage>
</organism>
<proteinExistence type="predicted"/>
<dbReference type="InterPro" id="IPR037523">
    <property type="entry name" value="VOC_core"/>
</dbReference>
<sequence>MVGSMALFGLGPIGQIARHVSDIGRAVDFYGGVLGLPHLYTFGDLAFFDCDGTRLFLSRPESGAFDPAAQSIVYFRVPDIHAAHDSLTGRGVTFQAPPTMIHRHENGVEEWMAFFADPDGSLLAIMGTA</sequence>
<dbReference type="InterPro" id="IPR004360">
    <property type="entry name" value="Glyas_Fos-R_dOase_dom"/>
</dbReference>
<dbReference type="PROSITE" id="PS51819">
    <property type="entry name" value="VOC"/>
    <property type="match status" value="1"/>
</dbReference>
<dbReference type="Pfam" id="PF00903">
    <property type="entry name" value="Glyoxalase"/>
    <property type="match status" value="1"/>
</dbReference>
<feature type="domain" description="VOC" evidence="1">
    <location>
        <begin position="12"/>
        <end position="128"/>
    </location>
</feature>
<dbReference type="SUPFAM" id="SSF54593">
    <property type="entry name" value="Glyoxalase/Bleomycin resistance protein/Dihydroxybiphenyl dioxygenase"/>
    <property type="match status" value="1"/>
</dbReference>
<protein>
    <recommendedName>
        <fullName evidence="1">VOC domain-containing protein</fullName>
    </recommendedName>
</protein>
<dbReference type="InterPro" id="IPR029068">
    <property type="entry name" value="Glyas_Bleomycin-R_OHBP_Dase"/>
</dbReference>
<keyword evidence="3" id="KW-1185">Reference proteome</keyword>
<name>A0ABN1ZHX7_9ACTN</name>
<reference evidence="2 3" key="1">
    <citation type="journal article" date="2019" name="Int. J. Syst. Evol. Microbiol.">
        <title>The Global Catalogue of Microorganisms (GCM) 10K type strain sequencing project: providing services to taxonomists for standard genome sequencing and annotation.</title>
        <authorList>
            <consortium name="The Broad Institute Genomics Platform"/>
            <consortium name="The Broad Institute Genome Sequencing Center for Infectious Disease"/>
            <person name="Wu L."/>
            <person name="Ma J."/>
        </authorList>
    </citation>
    <scope>NUCLEOTIDE SEQUENCE [LARGE SCALE GENOMIC DNA]</scope>
    <source>
        <strain evidence="2 3">JCM 15933</strain>
    </source>
</reference>
<dbReference type="Gene3D" id="3.10.180.10">
    <property type="entry name" value="2,3-Dihydroxybiphenyl 1,2-Dioxygenase, domain 1"/>
    <property type="match status" value="1"/>
</dbReference>
<evidence type="ECO:0000259" key="1">
    <source>
        <dbReference type="PROSITE" id="PS51819"/>
    </source>
</evidence>
<evidence type="ECO:0000313" key="2">
    <source>
        <dbReference type="EMBL" id="GAA1499507.1"/>
    </source>
</evidence>
<gene>
    <name evidence="2" type="ORF">GCM10009827_001620</name>
</gene>
<dbReference type="EMBL" id="BAAAQD010000001">
    <property type="protein sequence ID" value="GAA1499507.1"/>
    <property type="molecule type" value="Genomic_DNA"/>
</dbReference>